<evidence type="ECO:0000256" key="1">
    <source>
        <dbReference type="SAM" id="MobiDB-lite"/>
    </source>
</evidence>
<proteinExistence type="predicted"/>
<dbReference type="EMBL" id="PUJV01000009">
    <property type="protein sequence ID" value="NHB96832.1"/>
    <property type="molecule type" value="Genomic_DNA"/>
</dbReference>
<reference evidence="2 3" key="1">
    <citation type="submission" date="2018-02" db="EMBL/GenBank/DDBJ databases">
        <authorList>
            <person name="Machado R.A."/>
        </authorList>
    </citation>
    <scope>NUCLEOTIDE SEQUENCE [LARGE SCALE GENOMIC DNA]</scope>
    <source>
        <strain evidence="2 3">DSM 23271</strain>
    </source>
</reference>
<sequence>MSLKSYNRPQLSVAALARREALMAFQNRVAESVKNDVLKKRQDSGNATEQVPAKKEYPIS</sequence>
<feature type="region of interest" description="Disordered" evidence="1">
    <location>
        <begin position="36"/>
        <end position="60"/>
    </location>
</feature>
<dbReference type="RefSeq" id="WP_166288528.1">
    <property type="nucleotide sequence ID" value="NZ_CAWPIE010000009.1"/>
</dbReference>
<evidence type="ECO:0000313" key="3">
    <source>
        <dbReference type="Proteomes" id="UP000547931"/>
    </source>
</evidence>
<evidence type="ECO:0000313" key="2">
    <source>
        <dbReference type="EMBL" id="NHB96832.1"/>
    </source>
</evidence>
<protein>
    <submittedName>
        <fullName evidence="2">Uncharacterized protein</fullName>
    </submittedName>
</protein>
<organism evidence="2 3">
    <name type="scientific">Photorhabdus stackebrandtii</name>
    <dbReference type="NCBI Taxonomy" id="1123042"/>
    <lineage>
        <taxon>Bacteria</taxon>
        <taxon>Pseudomonadati</taxon>
        <taxon>Pseudomonadota</taxon>
        <taxon>Gammaproteobacteria</taxon>
        <taxon>Enterobacterales</taxon>
        <taxon>Morganellaceae</taxon>
        <taxon>Photorhabdus</taxon>
    </lineage>
</organism>
<gene>
    <name evidence="2" type="ORF">C5470_10580</name>
</gene>
<dbReference type="Proteomes" id="UP000547931">
    <property type="component" value="Unassembled WGS sequence"/>
</dbReference>
<name>A0A7X5QLV6_9GAMM</name>
<keyword evidence="3" id="KW-1185">Reference proteome</keyword>
<accession>A0A7X5QLV6</accession>
<comment type="caution">
    <text evidence="2">The sequence shown here is derived from an EMBL/GenBank/DDBJ whole genome shotgun (WGS) entry which is preliminary data.</text>
</comment>
<dbReference type="AlphaFoldDB" id="A0A7X5QLV6"/>